<reference evidence="2 3" key="1">
    <citation type="journal article" date="2019" name="ACS Chem. Biol.">
        <title>Identification and Mobilization of a Cryptic Antibiotic Biosynthesis Gene Locus from a Human-Pathogenic Nocardia Isolate.</title>
        <authorList>
            <person name="Herisse M."/>
            <person name="Ishida K."/>
            <person name="Porter J.L."/>
            <person name="Howden B."/>
            <person name="Hertweck C."/>
            <person name="Stinear T.P."/>
            <person name="Pidot S.J."/>
        </authorList>
    </citation>
    <scope>NUCLEOTIDE SEQUENCE [LARGE SCALE GENOMIC DNA]</scope>
    <source>
        <strain evidence="2 3">AUSMDU00012717</strain>
    </source>
</reference>
<dbReference type="Pfam" id="PF00107">
    <property type="entry name" value="ADH_zinc_N"/>
    <property type="match status" value="1"/>
</dbReference>
<dbReference type="SMART" id="SM00829">
    <property type="entry name" value="PKS_ER"/>
    <property type="match status" value="1"/>
</dbReference>
<sequence length="334" mass="35472">MTRMRAVTVAAFGAPPELTEIPVPQPGPGELLVRIQSASINPADRKIADGFLKGKALHRFPLVLGADGAGTVTAIGPAVTRFHVGERITGRFSGPPIGRGSFAEYAVIAQDTVLTRLPDRFSMVEAAALPVAGLTARALDTAIGPHLDRRILVIGAAGGVGSFFVQFANSHGAYVIATGHQDDERRLRLLGAVEVIDYTQTSVPDQVRTRHPDGVDALIDLVSNPDEFQELLALVRPGGIAFSTVGDAESAELVVRGLGGGNFQHLPRSEDLAQLVQAVAHRRIHVPIERTVHLDELPAVLTATGGQRGKTVAVIGTGDRSGDLDRWRTRDSTR</sequence>
<dbReference type="GO" id="GO:0016491">
    <property type="term" value="F:oxidoreductase activity"/>
    <property type="evidence" value="ECO:0007669"/>
    <property type="project" value="InterPro"/>
</dbReference>
<dbReference type="Gene3D" id="3.40.50.720">
    <property type="entry name" value="NAD(P)-binding Rossmann-like Domain"/>
    <property type="match status" value="1"/>
</dbReference>
<name>A0A6G9YM15_9NOCA</name>
<dbReference type="PANTHER" id="PTHR44013">
    <property type="entry name" value="ZINC-TYPE ALCOHOL DEHYDROGENASE-LIKE PROTEIN C16A3.02C"/>
    <property type="match status" value="1"/>
</dbReference>
<dbReference type="KEGG" id="nah:F5544_30650"/>
<organism evidence="2 3">
    <name type="scientific">Nocardia arthritidis</name>
    <dbReference type="NCBI Taxonomy" id="228602"/>
    <lineage>
        <taxon>Bacteria</taxon>
        <taxon>Bacillati</taxon>
        <taxon>Actinomycetota</taxon>
        <taxon>Actinomycetes</taxon>
        <taxon>Mycobacteriales</taxon>
        <taxon>Nocardiaceae</taxon>
        <taxon>Nocardia</taxon>
    </lineage>
</organism>
<dbReference type="InterPro" id="IPR052733">
    <property type="entry name" value="Chloroplast_QOR"/>
</dbReference>
<evidence type="ECO:0000259" key="1">
    <source>
        <dbReference type="SMART" id="SM00829"/>
    </source>
</evidence>
<accession>A0A6G9YM15</accession>
<dbReference type="InterPro" id="IPR013154">
    <property type="entry name" value="ADH-like_N"/>
</dbReference>
<proteinExistence type="predicted"/>
<dbReference type="Gene3D" id="3.90.180.10">
    <property type="entry name" value="Medium-chain alcohol dehydrogenases, catalytic domain"/>
    <property type="match status" value="1"/>
</dbReference>
<dbReference type="AlphaFoldDB" id="A0A6G9YM15"/>
<dbReference type="Proteomes" id="UP000503540">
    <property type="component" value="Chromosome"/>
</dbReference>
<dbReference type="InterPro" id="IPR020843">
    <property type="entry name" value="ER"/>
</dbReference>
<keyword evidence="3" id="KW-1185">Reference proteome</keyword>
<protein>
    <submittedName>
        <fullName evidence="2">Zinc-binding dehydrogenase</fullName>
    </submittedName>
</protein>
<gene>
    <name evidence="2" type="ORF">F5544_30650</name>
</gene>
<dbReference type="SUPFAM" id="SSF50129">
    <property type="entry name" value="GroES-like"/>
    <property type="match status" value="1"/>
</dbReference>
<dbReference type="InterPro" id="IPR011032">
    <property type="entry name" value="GroES-like_sf"/>
</dbReference>
<evidence type="ECO:0000313" key="3">
    <source>
        <dbReference type="Proteomes" id="UP000503540"/>
    </source>
</evidence>
<dbReference type="EMBL" id="CP046172">
    <property type="protein sequence ID" value="QIS13973.1"/>
    <property type="molecule type" value="Genomic_DNA"/>
</dbReference>
<dbReference type="RefSeq" id="WP_167476436.1">
    <property type="nucleotide sequence ID" value="NZ_CP046172.1"/>
</dbReference>
<dbReference type="CDD" id="cd05289">
    <property type="entry name" value="MDR_like_2"/>
    <property type="match status" value="1"/>
</dbReference>
<evidence type="ECO:0000313" key="2">
    <source>
        <dbReference type="EMBL" id="QIS13973.1"/>
    </source>
</evidence>
<dbReference type="PANTHER" id="PTHR44013:SF1">
    <property type="entry name" value="ZINC-TYPE ALCOHOL DEHYDROGENASE-LIKE PROTEIN C16A3.02C"/>
    <property type="match status" value="1"/>
</dbReference>
<dbReference type="SUPFAM" id="SSF51735">
    <property type="entry name" value="NAD(P)-binding Rossmann-fold domains"/>
    <property type="match status" value="1"/>
</dbReference>
<dbReference type="InterPro" id="IPR036291">
    <property type="entry name" value="NAD(P)-bd_dom_sf"/>
</dbReference>
<dbReference type="Pfam" id="PF08240">
    <property type="entry name" value="ADH_N"/>
    <property type="match status" value="1"/>
</dbReference>
<dbReference type="InterPro" id="IPR013149">
    <property type="entry name" value="ADH-like_C"/>
</dbReference>
<feature type="domain" description="Enoyl reductase (ER)" evidence="1">
    <location>
        <begin position="13"/>
        <end position="313"/>
    </location>
</feature>